<dbReference type="GeneID" id="20808568"/>
<dbReference type="EMBL" id="KI913126">
    <property type="protein sequence ID" value="ETV80222.1"/>
    <property type="molecule type" value="Genomic_DNA"/>
</dbReference>
<dbReference type="AlphaFoldDB" id="W4GKM6"/>
<dbReference type="RefSeq" id="XP_009830146.1">
    <property type="nucleotide sequence ID" value="XM_009831844.1"/>
</dbReference>
<protein>
    <submittedName>
        <fullName evidence="1">Uncharacterized protein</fullName>
    </submittedName>
</protein>
<organism evidence="1">
    <name type="scientific">Aphanomyces astaci</name>
    <name type="common">Crayfish plague agent</name>
    <dbReference type="NCBI Taxonomy" id="112090"/>
    <lineage>
        <taxon>Eukaryota</taxon>
        <taxon>Sar</taxon>
        <taxon>Stramenopiles</taxon>
        <taxon>Oomycota</taxon>
        <taxon>Saprolegniomycetes</taxon>
        <taxon>Saprolegniales</taxon>
        <taxon>Verrucalvaceae</taxon>
        <taxon>Aphanomyces</taxon>
    </lineage>
</organism>
<name>W4GKM6_APHAT</name>
<gene>
    <name evidence="1" type="ORF">H257_06572</name>
</gene>
<reference evidence="1" key="1">
    <citation type="submission" date="2013-12" db="EMBL/GenBank/DDBJ databases">
        <title>The Genome Sequence of Aphanomyces astaci APO3.</title>
        <authorList>
            <consortium name="The Broad Institute Genomics Platform"/>
            <person name="Russ C."/>
            <person name="Tyler B."/>
            <person name="van West P."/>
            <person name="Dieguez-Uribeondo J."/>
            <person name="Young S.K."/>
            <person name="Zeng Q."/>
            <person name="Gargeya S."/>
            <person name="Fitzgerald M."/>
            <person name="Abouelleil A."/>
            <person name="Alvarado L."/>
            <person name="Chapman S.B."/>
            <person name="Gainer-Dewar J."/>
            <person name="Goldberg J."/>
            <person name="Griggs A."/>
            <person name="Gujja S."/>
            <person name="Hansen M."/>
            <person name="Howarth C."/>
            <person name="Imamovic A."/>
            <person name="Ireland A."/>
            <person name="Larimer J."/>
            <person name="McCowan C."/>
            <person name="Murphy C."/>
            <person name="Pearson M."/>
            <person name="Poon T.W."/>
            <person name="Priest M."/>
            <person name="Roberts A."/>
            <person name="Saif S."/>
            <person name="Shea T."/>
            <person name="Sykes S."/>
            <person name="Wortman J."/>
            <person name="Nusbaum C."/>
            <person name="Birren B."/>
        </authorList>
    </citation>
    <scope>NUCLEOTIDE SEQUENCE [LARGE SCALE GENOMIC DNA]</scope>
    <source>
        <strain evidence="1">APO3</strain>
    </source>
</reference>
<sequence>MYIFLGIGQLVGAAFPTPQSAATEYGVRSSGVPTSWIAVLLEARNHGTPEHDNEIDGDVAVIPALTDHAILDNFQVFPFAEHDSTPTTISRGQLTCRLSYDDDKRQEMMSNVNVRETPREHQPI</sequence>
<proteinExistence type="predicted"/>
<accession>W4GKM6</accession>
<dbReference type="VEuPathDB" id="FungiDB:H257_06572"/>
<evidence type="ECO:0000313" key="1">
    <source>
        <dbReference type="EMBL" id="ETV80222.1"/>
    </source>
</evidence>